<dbReference type="OrthoDB" id="48998at2"/>
<dbReference type="PANTHER" id="PTHR39178">
    <property type="entry name" value="HYPOTHETICAL RIBOSOME-ASSOCIATED PROTEIN"/>
    <property type="match status" value="1"/>
</dbReference>
<dbReference type="SUPFAM" id="SSF118010">
    <property type="entry name" value="TM1457-like"/>
    <property type="match status" value="1"/>
</dbReference>
<name>A0A5R9ENV9_9LACT</name>
<evidence type="ECO:0000256" key="5">
    <source>
        <dbReference type="ARBA" id="ARBA00044503"/>
    </source>
</evidence>
<dbReference type="PANTHER" id="PTHR39178:SF1">
    <property type="entry name" value="RIBOSOMAL-PROCESSING CYSTEINE PROTEASE PRP"/>
    <property type="match status" value="1"/>
</dbReference>
<sequence>MINISFYRDTHKHIKQVLMTGHAGYADPGYDIVCAAVSSQVISVENSLVQLLNIEVETEVNEIEGGYLKVTLPSNLSKSVTHDAQLLLQHLHFAFEVLAESYPEFINIYEKEFIS</sequence>
<evidence type="ECO:0000256" key="3">
    <source>
        <dbReference type="ARBA" id="ARBA00022801"/>
    </source>
</evidence>
<dbReference type="RefSeq" id="WP_138403601.1">
    <property type="nucleotide sequence ID" value="NZ_CP144682.1"/>
</dbReference>
<evidence type="ECO:0000256" key="4">
    <source>
        <dbReference type="ARBA" id="ARBA00022807"/>
    </source>
</evidence>
<evidence type="ECO:0000256" key="6">
    <source>
        <dbReference type="ARBA" id="ARBA00044538"/>
    </source>
</evidence>
<dbReference type="EMBL" id="JACCEL010000026">
    <property type="protein sequence ID" value="MBG9979028.1"/>
    <property type="molecule type" value="Genomic_DNA"/>
</dbReference>
<dbReference type="EMBL" id="VBSP01000002">
    <property type="protein sequence ID" value="TLQ49319.1"/>
    <property type="molecule type" value="Genomic_DNA"/>
</dbReference>
<dbReference type="GO" id="GO:0008234">
    <property type="term" value="F:cysteine-type peptidase activity"/>
    <property type="evidence" value="ECO:0007669"/>
    <property type="project" value="UniProtKB-KW"/>
</dbReference>
<dbReference type="Proteomes" id="UP000823401">
    <property type="component" value="Unassembled WGS sequence"/>
</dbReference>
<evidence type="ECO:0000313" key="8">
    <source>
        <dbReference type="EMBL" id="TLQ49319.1"/>
    </source>
</evidence>
<dbReference type="Pfam" id="PF04327">
    <property type="entry name" value="Peptidase_Prp"/>
    <property type="match status" value="1"/>
</dbReference>
<proteinExistence type="inferred from homology"/>
<protein>
    <recommendedName>
        <fullName evidence="6">Ribosomal processing cysteine protease Prp</fullName>
    </recommendedName>
</protein>
<reference evidence="8 9" key="1">
    <citation type="submission" date="2019-05" db="EMBL/GenBank/DDBJ databases">
        <title>The metagenome of a microbial culture collection derived from dairy environment covers the genomic content of the human microbiome.</title>
        <authorList>
            <person name="Roder T."/>
            <person name="Wuthrich D."/>
            <person name="Sattari Z."/>
            <person name="Von Ah U."/>
            <person name="Bar C."/>
            <person name="Ronchi F."/>
            <person name="Macpherson A.J."/>
            <person name="Ganal-Vonarburg S.C."/>
            <person name="Bruggmann R."/>
            <person name="Vergeres G."/>
        </authorList>
    </citation>
    <scope>NUCLEOTIDE SEQUENCE [LARGE SCALE GENOMIC DNA]</scope>
    <source>
        <strain evidence="8 9">FAM 24227</strain>
    </source>
</reference>
<evidence type="ECO:0000256" key="1">
    <source>
        <dbReference type="ARBA" id="ARBA00022517"/>
    </source>
</evidence>
<dbReference type="CDD" id="cd16332">
    <property type="entry name" value="Prp-like"/>
    <property type="match status" value="1"/>
</dbReference>
<keyword evidence="10" id="KW-1185">Reference proteome</keyword>
<evidence type="ECO:0000256" key="2">
    <source>
        <dbReference type="ARBA" id="ARBA00022670"/>
    </source>
</evidence>
<evidence type="ECO:0000313" key="10">
    <source>
        <dbReference type="Proteomes" id="UP000823401"/>
    </source>
</evidence>
<comment type="caution">
    <text evidence="8">The sequence shown here is derived from an EMBL/GenBank/DDBJ whole genome shotgun (WGS) entry which is preliminary data.</text>
</comment>
<organism evidence="8 9">
    <name type="scientific">Ruoffia tabacinasalis</name>
    <dbReference type="NCBI Taxonomy" id="87458"/>
    <lineage>
        <taxon>Bacteria</taxon>
        <taxon>Bacillati</taxon>
        <taxon>Bacillota</taxon>
        <taxon>Bacilli</taxon>
        <taxon>Lactobacillales</taxon>
        <taxon>Aerococcaceae</taxon>
        <taxon>Ruoffia</taxon>
    </lineage>
</organism>
<dbReference type="InterPro" id="IPR007422">
    <property type="entry name" value="Peptidase_Prp"/>
</dbReference>
<reference evidence="7 10" key="2">
    <citation type="submission" date="2020-07" db="EMBL/GenBank/DDBJ databases">
        <title>Facklamia lactis sp. nov., isolated from raw milk.</title>
        <authorList>
            <person name="Doll E.V."/>
            <person name="Huptas C."/>
            <person name="Staib L."/>
            <person name="Wenning M."/>
            <person name="Scherer S."/>
        </authorList>
    </citation>
    <scope>NUCLEOTIDE SEQUENCE [LARGE SCALE GENOMIC DNA]</scope>
    <source>
        <strain evidence="7 10">DSM 104272</strain>
    </source>
</reference>
<dbReference type="GO" id="GO:0006508">
    <property type="term" value="P:proteolysis"/>
    <property type="evidence" value="ECO:0007669"/>
    <property type="project" value="UniProtKB-KW"/>
</dbReference>
<comment type="similarity">
    <text evidence="5">Belongs to the Prp family.</text>
</comment>
<dbReference type="InterPro" id="IPR036764">
    <property type="entry name" value="Peptidase_Prp_sf"/>
</dbReference>
<dbReference type="Proteomes" id="UP000306420">
    <property type="component" value="Unassembled WGS sequence"/>
</dbReference>
<dbReference type="GO" id="GO:0042254">
    <property type="term" value="P:ribosome biogenesis"/>
    <property type="evidence" value="ECO:0007669"/>
    <property type="project" value="UniProtKB-KW"/>
</dbReference>
<keyword evidence="2 8" id="KW-0645">Protease</keyword>
<keyword evidence="3" id="KW-0378">Hydrolase</keyword>
<dbReference type="AlphaFoldDB" id="A0A5R9ENV9"/>
<keyword evidence="1" id="KW-0690">Ribosome biogenesis</keyword>
<evidence type="ECO:0000313" key="9">
    <source>
        <dbReference type="Proteomes" id="UP000306420"/>
    </source>
</evidence>
<keyword evidence="4" id="KW-0788">Thiol protease</keyword>
<evidence type="ECO:0000313" key="7">
    <source>
        <dbReference type="EMBL" id="MBG9979028.1"/>
    </source>
</evidence>
<accession>A0A5R9ENV9</accession>
<gene>
    <name evidence="8" type="ORF">FEZ33_01420</name>
    <name evidence="7" type="ORF">HYQ42_09535</name>
</gene>
<dbReference type="Gene3D" id="3.30.70.1490">
    <property type="entry name" value="Cysteine protease Prp"/>
    <property type="match status" value="1"/>
</dbReference>